<accession>A0A4P8IUR6</accession>
<dbReference type="AlphaFoldDB" id="A0A4P8IUR6"/>
<evidence type="ECO:0000313" key="1">
    <source>
        <dbReference type="EMBL" id="QCP49609.1"/>
    </source>
</evidence>
<dbReference type="EMBL" id="CP040077">
    <property type="protein sequence ID" value="QCP49609.1"/>
    <property type="molecule type" value="Genomic_DNA"/>
</dbReference>
<organism evidence="1 2">
    <name type="scientific">Trinickia violacea</name>
    <dbReference type="NCBI Taxonomy" id="2571746"/>
    <lineage>
        <taxon>Bacteria</taxon>
        <taxon>Pseudomonadati</taxon>
        <taxon>Pseudomonadota</taxon>
        <taxon>Betaproteobacteria</taxon>
        <taxon>Burkholderiales</taxon>
        <taxon>Burkholderiaceae</taxon>
        <taxon>Trinickia</taxon>
    </lineage>
</organism>
<dbReference type="Proteomes" id="UP000298656">
    <property type="component" value="Chromosome 1"/>
</dbReference>
<sequence>MSSTSSRPTESRIMVRQVERLVLRYRAAGVAGLVSGRRGRPSHLTLQDLLVKGLAKERSRDKKNSLSSTIV</sequence>
<proteinExistence type="predicted"/>
<evidence type="ECO:0000313" key="2">
    <source>
        <dbReference type="Proteomes" id="UP000298656"/>
    </source>
</evidence>
<name>A0A4P8IUR6_9BURK</name>
<gene>
    <name evidence="1" type="ORF">FAZ95_10770</name>
</gene>
<keyword evidence="2" id="KW-1185">Reference proteome</keyword>
<dbReference type="KEGG" id="tvl:FAZ95_10770"/>
<dbReference type="OrthoDB" id="5655881at2"/>
<protein>
    <submittedName>
        <fullName evidence="1">Uncharacterized protein</fullName>
    </submittedName>
</protein>
<reference evidence="1 2" key="1">
    <citation type="submission" date="2019-05" db="EMBL/GenBank/DDBJ databases">
        <title>Burkholderia sp. DHOD12, isolated from subtropical forest soil.</title>
        <authorList>
            <person name="Gao Z.-H."/>
            <person name="Qiu L.-H."/>
        </authorList>
    </citation>
    <scope>NUCLEOTIDE SEQUENCE [LARGE SCALE GENOMIC DNA]</scope>
    <source>
        <strain evidence="1 2">DHOD12</strain>
    </source>
</reference>